<comment type="caution">
    <text evidence="3">The sequence shown here is derived from an EMBL/GenBank/DDBJ whole genome shotgun (WGS) entry which is preliminary data.</text>
</comment>
<evidence type="ECO:0000313" key="3">
    <source>
        <dbReference type="EMBL" id="KKS47721.1"/>
    </source>
</evidence>
<evidence type="ECO:0000313" key="4">
    <source>
        <dbReference type="Proteomes" id="UP000034320"/>
    </source>
</evidence>
<dbReference type="EMBL" id="LCDD01000003">
    <property type="protein sequence ID" value="KKS47721.1"/>
    <property type="molecule type" value="Genomic_DNA"/>
</dbReference>
<gene>
    <name evidence="3" type="ORF">UV09_C0003G0066</name>
</gene>
<protein>
    <recommendedName>
        <fullName evidence="2">Activator of Hsp90 ATPase homologue 1/2-like C-terminal domain-containing protein</fullName>
    </recommendedName>
</protein>
<dbReference type="Proteomes" id="UP000034320">
    <property type="component" value="Unassembled WGS sequence"/>
</dbReference>
<accession>A0A0G1BN75</accession>
<evidence type="ECO:0000256" key="1">
    <source>
        <dbReference type="ARBA" id="ARBA00006817"/>
    </source>
</evidence>
<organism evidence="3 4">
    <name type="scientific">Candidatus Gottesmanbacteria bacterium GW2011_GWA2_42_18</name>
    <dbReference type="NCBI Taxonomy" id="1618442"/>
    <lineage>
        <taxon>Bacteria</taxon>
        <taxon>Candidatus Gottesmaniibacteriota</taxon>
    </lineage>
</organism>
<evidence type="ECO:0000259" key="2">
    <source>
        <dbReference type="Pfam" id="PF08327"/>
    </source>
</evidence>
<proteinExistence type="inferred from homology"/>
<dbReference type="InterPro" id="IPR013538">
    <property type="entry name" value="ASHA1/2-like_C"/>
</dbReference>
<dbReference type="InterPro" id="IPR023393">
    <property type="entry name" value="START-like_dom_sf"/>
</dbReference>
<dbReference type="Pfam" id="PF08327">
    <property type="entry name" value="AHSA1"/>
    <property type="match status" value="1"/>
</dbReference>
<comment type="similarity">
    <text evidence="1">Belongs to the AHA1 family.</text>
</comment>
<name>A0A0G1BN75_9BACT</name>
<dbReference type="Gene3D" id="3.30.530.20">
    <property type="match status" value="1"/>
</dbReference>
<dbReference type="AlphaFoldDB" id="A0A0G1BN75"/>
<feature type="domain" description="Activator of Hsp90 ATPase homologue 1/2-like C-terminal" evidence="2">
    <location>
        <begin position="14"/>
        <end position="168"/>
    </location>
</feature>
<sequence>MTETNGIVIERIFNAPRELVWKAWTDPETAKKWWGPKDFTAPSIKIDLREGGKYVFAMHGPKGSEWDKDIYSAGVYKRIIPNEKLVVTDYFSDENGNMISPADSGLEDPDFPTESTVTVLFEDIGGGKTMLSIIYPKPESEKEFQAMLKSGMKDGWNSSLDKLVAILES</sequence>
<dbReference type="PATRIC" id="fig|1618442.3.peg.221"/>
<reference evidence="3 4" key="1">
    <citation type="journal article" date="2015" name="Nature">
        <title>rRNA introns, odd ribosomes, and small enigmatic genomes across a large radiation of phyla.</title>
        <authorList>
            <person name="Brown C.T."/>
            <person name="Hug L.A."/>
            <person name="Thomas B.C."/>
            <person name="Sharon I."/>
            <person name="Castelle C.J."/>
            <person name="Singh A."/>
            <person name="Wilkins M.J."/>
            <person name="Williams K.H."/>
            <person name="Banfield J.F."/>
        </authorList>
    </citation>
    <scope>NUCLEOTIDE SEQUENCE [LARGE SCALE GENOMIC DNA]</scope>
</reference>
<dbReference type="SUPFAM" id="SSF55961">
    <property type="entry name" value="Bet v1-like"/>
    <property type="match status" value="1"/>
</dbReference>